<organism evidence="2 3">
    <name type="scientific">Oryza sativa subsp. japonica</name>
    <name type="common">Rice</name>
    <dbReference type="NCBI Taxonomy" id="39947"/>
    <lineage>
        <taxon>Eukaryota</taxon>
        <taxon>Viridiplantae</taxon>
        <taxon>Streptophyta</taxon>
        <taxon>Embryophyta</taxon>
        <taxon>Tracheophyta</taxon>
        <taxon>Spermatophyta</taxon>
        <taxon>Magnoliopsida</taxon>
        <taxon>Liliopsida</taxon>
        <taxon>Poales</taxon>
        <taxon>Poaceae</taxon>
        <taxon>BOP clade</taxon>
        <taxon>Oryzoideae</taxon>
        <taxon>Oryzeae</taxon>
        <taxon>Oryzinae</taxon>
        <taxon>Oryza</taxon>
        <taxon>Oryza sativa</taxon>
    </lineage>
</organism>
<feature type="region of interest" description="Disordered" evidence="1">
    <location>
        <begin position="267"/>
        <end position="294"/>
    </location>
</feature>
<reference evidence="2 3" key="2">
    <citation type="journal article" date="2013" name="Plant Cell Physiol.">
        <title>Rice Annotation Project Database (RAP-DB): an integrative and interactive database for rice genomics.</title>
        <authorList>
            <person name="Sakai H."/>
            <person name="Lee S.S."/>
            <person name="Tanaka T."/>
            <person name="Numa H."/>
            <person name="Kim J."/>
            <person name="Kawahara Y."/>
            <person name="Wakimoto H."/>
            <person name="Yang C.C."/>
            <person name="Iwamoto M."/>
            <person name="Abe T."/>
            <person name="Yamada Y."/>
            <person name="Muto A."/>
            <person name="Inokuchi H."/>
            <person name="Ikemura T."/>
            <person name="Matsumoto T."/>
            <person name="Sasaki T."/>
            <person name="Itoh T."/>
        </authorList>
    </citation>
    <scope>NUCLEOTIDE SEQUENCE [LARGE SCALE GENOMIC DNA]</scope>
    <source>
        <strain evidence="3">cv. Nipponbare</strain>
    </source>
</reference>
<dbReference type="PaxDb" id="39947-A0A0P0WEI2"/>
<name>A0A0P0WEI2_ORYSJ</name>
<dbReference type="Proteomes" id="UP000059680">
    <property type="component" value="Chromosome 4"/>
</dbReference>
<accession>A0A0P0WEI2</accession>
<proteinExistence type="predicted"/>
<sequence length="294" mass="31441">MLRDSPRPAASSRIISTSAATAIANAMSSRPAPIRCSCDGSPLARDKLLSMGTITELYMRTHARTQSTSKDTIDAGGMVNDMIRMFIAAPCCTNVVFSCAYAAESTILVAHIGNSRSRILSSSTCVTVQILHEASAATSFDSSSKSDSMTTAALSRKPNWSVVRGDTESCLPARGNHDLREALDRRACGHAALVHGRGEHEAAEGERDAGRGDAEAKSPANVLLDPHDEKARHDHPEVDADVEPAEEGHLALAVGRVVIVELVRAERQQRRAHTAASERHEVEPEEGDDDGLQS</sequence>
<evidence type="ECO:0000256" key="1">
    <source>
        <dbReference type="SAM" id="MobiDB-lite"/>
    </source>
</evidence>
<keyword evidence="3" id="KW-1185">Reference proteome</keyword>
<reference evidence="3" key="1">
    <citation type="journal article" date="2005" name="Nature">
        <title>The map-based sequence of the rice genome.</title>
        <authorList>
            <consortium name="International rice genome sequencing project (IRGSP)"/>
            <person name="Matsumoto T."/>
            <person name="Wu J."/>
            <person name="Kanamori H."/>
            <person name="Katayose Y."/>
            <person name="Fujisawa M."/>
            <person name="Namiki N."/>
            <person name="Mizuno H."/>
            <person name="Yamamoto K."/>
            <person name="Antonio B.A."/>
            <person name="Baba T."/>
            <person name="Sakata K."/>
            <person name="Nagamura Y."/>
            <person name="Aoki H."/>
            <person name="Arikawa K."/>
            <person name="Arita K."/>
            <person name="Bito T."/>
            <person name="Chiden Y."/>
            <person name="Fujitsuka N."/>
            <person name="Fukunaka R."/>
            <person name="Hamada M."/>
            <person name="Harada C."/>
            <person name="Hayashi A."/>
            <person name="Hijishita S."/>
            <person name="Honda M."/>
            <person name="Hosokawa S."/>
            <person name="Ichikawa Y."/>
            <person name="Idonuma A."/>
            <person name="Iijima M."/>
            <person name="Ikeda M."/>
            <person name="Ikeno M."/>
            <person name="Ito K."/>
            <person name="Ito S."/>
            <person name="Ito T."/>
            <person name="Ito Y."/>
            <person name="Ito Y."/>
            <person name="Iwabuchi A."/>
            <person name="Kamiya K."/>
            <person name="Karasawa W."/>
            <person name="Kurita K."/>
            <person name="Katagiri S."/>
            <person name="Kikuta A."/>
            <person name="Kobayashi H."/>
            <person name="Kobayashi N."/>
            <person name="Machita K."/>
            <person name="Maehara T."/>
            <person name="Masukawa M."/>
            <person name="Mizubayashi T."/>
            <person name="Mukai Y."/>
            <person name="Nagasaki H."/>
            <person name="Nagata Y."/>
            <person name="Naito S."/>
            <person name="Nakashima M."/>
            <person name="Nakama Y."/>
            <person name="Nakamichi Y."/>
            <person name="Nakamura M."/>
            <person name="Meguro A."/>
            <person name="Negishi M."/>
            <person name="Ohta I."/>
            <person name="Ohta T."/>
            <person name="Okamoto M."/>
            <person name="Ono N."/>
            <person name="Saji S."/>
            <person name="Sakaguchi M."/>
            <person name="Sakai K."/>
            <person name="Shibata M."/>
            <person name="Shimokawa T."/>
            <person name="Song J."/>
            <person name="Takazaki Y."/>
            <person name="Terasawa K."/>
            <person name="Tsugane M."/>
            <person name="Tsuji K."/>
            <person name="Ueda S."/>
            <person name="Waki K."/>
            <person name="Yamagata H."/>
            <person name="Yamamoto M."/>
            <person name="Yamamoto S."/>
            <person name="Yamane H."/>
            <person name="Yoshiki S."/>
            <person name="Yoshihara R."/>
            <person name="Yukawa K."/>
            <person name="Zhong H."/>
            <person name="Yano M."/>
            <person name="Yuan Q."/>
            <person name="Ouyang S."/>
            <person name="Liu J."/>
            <person name="Jones K.M."/>
            <person name="Gansberger K."/>
            <person name="Moffat K."/>
            <person name="Hill J."/>
            <person name="Bera J."/>
            <person name="Fadrosh D."/>
            <person name="Jin S."/>
            <person name="Johri S."/>
            <person name="Kim M."/>
            <person name="Overton L."/>
            <person name="Reardon M."/>
            <person name="Tsitrin T."/>
            <person name="Vuong H."/>
            <person name="Weaver B."/>
            <person name="Ciecko A."/>
            <person name="Tallon L."/>
            <person name="Jackson J."/>
            <person name="Pai G."/>
            <person name="Aken S.V."/>
            <person name="Utterback T."/>
            <person name="Reidmuller S."/>
            <person name="Feldblyum T."/>
            <person name="Hsiao J."/>
            <person name="Zismann V."/>
            <person name="Iobst S."/>
            <person name="de Vazeille A.R."/>
            <person name="Buell C.R."/>
            <person name="Ying K."/>
            <person name="Li Y."/>
            <person name="Lu T."/>
            <person name="Huang Y."/>
            <person name="Zhao Q."/>
            <person name="Feng Q."/>
            <person name="Zhang L."/>
            <person name="Zhu J."/>
            <person name="Weng Q."/>
            <person name="Mu J."/>
            <person name="Lu Y."/>
            <person name="Fan D."/>
            <person name="Liu Y."/>
            <person name="Guan J."/>
            <person name="Zhang Y."/>
            <person name="Yu S."/>
            <person name="Liu X."/>
            <person name="Zhang Y."/>
            <person name="Hong G."/>
            <person name="Han B."/>
            <person name="Choisne N."/>
            <person name="Demange N."/>
            <person name="Orjeda G."/>
            <person name="Samain S."/>
            <person name="Cattolico L."/>
            <person name="Pelletier E."/>
            <person name="Couloux A."/>
            <person name="Segurens B."/>
            <person name="Wincker P."/>
            <person name="D'Hont A."/>
            <person name="Scarpelli C."/>
            <person name="Weissenbach J."/>
            <person name="Salanoubat M."/>
            <person name="Quetier F."/>
            <person name="Yu Y."/>
            <person name="Kim H.R."/>
            <person name="Rambo T."/>
            <person name="Currie J."/>
            <person name="Collura K."/>
            <person name="Luo M."/>
            <person name="Yang T."/>
            <person name="Ammiraju J.S.S."/>
            <person name="Engler F."/>
            <person name="Soderlund C."/>
            <person name="Wing R.A."/>
            <person name="Palmer L.E."/>
            <person name="de la Bastide M."/>
            <person name="Spiegel L."/>
            <person name="Nascimento L."/>
            <person name="Zutavern T."/>
            <person name="O'Shaughnessy A."/>
            <person name="Dike S."/>
            <person name="Dedhia N."/>
            <person name="Preston R."/>
            <person name="Balija V."/>
            <person name="McCombie W.R."/>
            <person name="Chow T."/>
            <person name="Chen H."/>
            <person name="Chung M."/>
            <person name="Chen C."/>
            <person name="Shaw J."/>
            <person name="Wu H."/>
            <person name="Hsiao K."/>
            <person name="Chao Y."/>
            <person name="Chu M."/>
            <person name="Cheng C."/>
            <person name="Hour A."/>
            <person name="Lee P."/>
            <person name="Lin S."/>
            <person name="Lin Y."/>
            <person name="Liou J."/>
            <person name="Liu S."/>
            <person name="Hsing Y."/>
            <person name="Raghuvanshi S."/>
            <person name="Mohanty A."/>
            <person name="Bharti A.K."/>
            <person name="Gaur A."/>
            <person name="Gupta V."/>
            <person name="Kumar D."/>
            <person name="Ravi V."/>
            <person name="Vij S."/>
            <person name="Kapur A."/>
            <person name="Khurana P."/>
            <person name="Khurana P."/>
            <person name="Khurana J.P."/>
            <person name="Tyagi A.K."/>
            <person name="Gaikwad K."/>
            <person name="Singh A."/>
            <person name="Dalal V."/>
            <person name="Srivastava S."/>
            <person name="Dixit A."/>
            <person name="Pal A.K."/>
            <person name="Ghazi I.A."/>
            <person name="Yadav M."/>
            <person name="Pandit A."/>
            <person name="Bhargava A."/>
            <person name="Sureshbabu K."/>
            <person name="Batra K."/>
            <person name="Sharma T.R."/>
            <person name="Mohapatra T."/>
            <person name="Singh N.K."/>
            <person name="Messing J."/>
            <person name="Nelson A.B."/>
            <person name="Fuks G."/>
            <person name="Kavchok S."/>
            <person name="Keizer G."/>
            <person name="Linton E."/>
            <person name="Llaca V."/>
            <person name="Song R."/>
            <person name="Tanyolac B."/>
            <person name="Young S."/>
            <person name="Ho-Il K."/>
            <person name="Hahn J.H."/>
            <person name="Sangsakoo G."/>
            <person name="Vanavichit A."/>
            <person name="de Mattos Luiz.A.T."/>
            <person name="Zimmer P.D."/>
            <person name="Malone G."/>
            <person name="Dellagostin O."/>
            <person name="de Oliveira A.C."/>
            <person name="Bevan M."/>
            <person name="Bancroft I."/>
            <person name="Minx P."/>
            <person name="Cordum H."/>
            <person name="Wilson R."/>
            <person name="Cheng Z."/>
            <person name="Jin W."/>
            <person name="Jiang J."/>
            <person name="Leong S.A."/>
            <person name="Iwama H."/>
            <person name="Gojobori T."/>
            <person name="Itoh T."/>
            <person name="Niimura Y."/>
            <person name="Fujii Y."/>
            <person name="Habara T."/>
            <person name="Sakai H."/>
            <person name="Sato Y."/>
            <person name="Wilson G."/>
            <person name="Kumar K."/>
            <person name="McCouch S."/>
            <person name="Juretic N."/>
            <person name="Hoen D."/>
            <person name="Wright S."/>
            <person name="Bruskiewich R."/>
            <person name="Bureau T."/>
            <person name="Miyao A."/>
            <person name="Hirochika H."/>
            <person name="Nishikawa T."/>
            <person name="Kadowaki K."/>
            <person name="Sugiura M."/>
            <person name="Burr B."/>
            <person name="Sasaki T."/>
        </authorList>
    </citation>
    <scope>NUCLEOTIDE SEQUENCE [LARGE SCALE GENOMIC DNA]</scope>
    <source>
        <strain evidence="3">cv. Nipponbare</strain>
    </source>
</reference>
<feature type="region of interest" description="Disordered" evidence="1">
    <location>
        <begin position="196"/>
        <end position="240"/>
    </location>
</feature>
<gene>
    <name evidence="2" type="ordered locus">Os04g0597816</name>
    <name evidence="2" type="ORF">OSNPB_040597816</name>
</gene>
<dbReference type="FunCoup" id="A0A0P0WEI2">
    <property type="interactions" value="3"/>
</dbReference>
<evidence type="ECO:0000313" key="3">
    <source>
        <dbReference type="Proteomes" id="UP000059680"/>
    </source>
</evidence>
<protein>
    <submittedName>
        <fullName evidence="2">Os04g0597816 protein</fullName>
    </submittedName>
</protein>
<reference evidence="2 3" key="3">
    <citation type="journal article" date="2013" name="Rice">
        <title>Improvement of the Oryza sativa Nipponbare reference genome using next generation sequence and optical map data.</title>
        <authorList>
            <person name="Kawahara Y."/>
            <person name="de la Bastide M."/>
            <person name="Hamilton J.P."/>
            <person name="Kanamori H."/>
            <person name="McCombie W.R."/>
            <person name="Ouyang S."/>
            <person name="Schwartz D.C."/>
            <person name="Tanaka T."/>
            <person name="Wu J."/>
            <person name="Zhou S."/>
            <person name="Childs K.L."/>
            <person name="Davidson R.M."/>
            <person name="Lin H."/>
            <person name="Quesada-Ocampo L."/>
            <person name="Vaillancourt B."/>
            <person name="Sakai H."/>
            <person name="Lee S.S."/>
            <person name="Kim J."/>
            <person name="Numa H."/>
            <person name="Itoh T."/>
            <person name="Buell C.R."/>
            <person name="Matsumoto T."/>
        </authorList>
    </citation>
    <scope>NUCLEOTIDE SEQUENCE [LARGE SCALE GENOMIC DNA]</scope>
    <source>
        <strain evidence="3">cv. Nipponbare</strain>
    </source>
</reference>
<feature type="compositionally biased region" description="Basic and acidic residues" evidence="1">
    <location>
        <begin position="225"/>
        <end position="238"/>
    </location>
</feature>
<feature type="compositionally biased region" description="Acidic residues" evidence="1">
    <location>
        <begin position="283"/>
        <end position="294"/>
    </location>
</feature>
<dbReference type="EMBL" id="AP014960">
    <property type="protein sequence ID" value="BAS90806.1"/>
    <property type="molecule type" value="Genomic_DNA"/>
</dbReference>
<dbReference type="AlphaFoldDB" id="A0A0P0WEI2"/>
<feature type="compositionally biased region" description="Basic and acidic residues" evidence="1">
    <location>
        <begin position="196"/>
        <end position="216"/>
    </location>
</feature>
<evidence type="ECO:0000313" key="2">
    <source>
        <dbReference type="EMBL" id="BAS90806.1"/>
    </source>
</evidence>
<dbReference type="InParanoid" id="A0A0P0WEI2"/>
<dbReference type="Gramene" id="Os04t0597816-00">
    <property type="protein sequence ID" value="Os04t0597816-00"/>
    <property type="gene ID" value="Os04g0597816"/>
</dbReference>